<dbReference type="Ensembl" id="ENSACOT00000015111.1">
    <property type="protein sequence ID" value="ENSACOP00000014598.1"/>
    <property type="gene ID" value="ENSACOG00000010163.1"/>
</dbReference>
<evidence type="ECO:0000256" key="3">
    <source>
        <dbReference type="ARBA" id="ARBA00022801"/>
    </source>
</evidence>
<dbReference type="PANTHER" id="PTHR19422:SF123">
    <property type="entry name" value="RT1 CLASS I, LOCUS CE15"/>
    <property type="match status" value="1"/>
</dbReference>
<dbReference type="SUPFAM" id="SSF51283">
    <property type="entry name" value="dUTPase-like"/>
    <property type="match status" value="1"/>
</dbReference>
<dbReference type="InterPro" id="IPR008919">
    <property type="entry name" value="Retrov_capsid_N"/>
</dbReference>
<dbReference type="InterPro" id="IPR029054">
    <property type="entry name" value="dUTPase-like"/>
</dbReference>
<evidence type="ECO:0000256" key="2">
    <source>
        <dbReference type="ARBA" id="ARBA00022750"/>
    </source>
</evidence>
<organism evidence="5 6">
    <name type="scientific">Amazona collaria</name>
    <name type="common">yellow-billed parrot</name>
    <dbReference type="NCBI Taxonomy" id="241587"/>
    <lineage>
        <taxon>Eukaryota</taxon>
        <taxon>Metazoa</taxon>
        <taxon>Chordata</taxon>
        <taxon>Craniata</taxon>
        <taxon>Vertebrata</taxon>
        <taxon>Euteleostomi</taxon>
        <taxon>Archelosauria</taxon>
        <taxon>Archosauria</taxon>
        <taxon>Dinosauria</taxon>
        <taxon>Saurischia</taxon>
        <taxon>Theropoda</taxon>
        <taxon>Coelurosauria</taxon>
        <taxon>Aves</taxon>
        <taxon>Neognathae</taxon>
        <taxon>Neoaves</taxon>
        <taxon>Telluraves</taxon>
        <taxon>Australaves</taxon>
        <taxon>Psittaciformes</taxon>
        <taxon>Psittacidae</taxon>
        <taxon>Amazona</taxon>
    </lineage>
</organism>
<evidence type="ECO:0000259" key="4">
    <source>
        <dbReference type="Pfam" id="PF00692"/>
    </source>
</evidence>
<dbReference type="GO" id="GO:0006508">
    <property type="term" value="P:proteolysis"/>
    <property type="evidence" value="ECO:0007669"/>
    <property type="project" value="UniProtKB-KW"/>
</dbReference>
<feature type="domain" description="dUTPase-like" evidence="4">
    <location>
        <begin position="75"/>
        <end position="192"/>
    </location>
</feature>
<protein>
    <recommendedName>
        <fullName evidence="4">dUTPase-like domain-containing protein</fullName>
    </recommendedName>
</protein>
<dbReference type="Gene3D" id="2.70.40.10">
    <property type="match status" value="1"/>
</dbReference>
<evidence type="ECO:0000313" key="6">
    <source>
        <dbReference type="Proteomes" id="UP000694522"/>
    </source>
</evidence>
<evidence type="ECO:0000256" key="1">
    <source>
        <dbReference type="ARBA" id="ARBA00022670"/>
    </source>
</evidence>
<keyword evidence="6" id="KW-1185">Reference proteome</keyword>
<keyword evidence="3" id="KW-0378">Hydrolase</keyword>
<dbReference type="InterPro" id="IPR036157">
    <property type="entry name" value="dUTPase-like_sf"/>
</dbReference>
<dbReference type="CDD" id="cd07557">
    <property type="entry name" value="trimeric_dUTPase"/>
    <property type="match status" value="1"/>
</dbReference>
<dbReference type="Pfam" id="PF00607">
    <property type="entry name" value="Gag_p24"/>
    <property type="match status" value="1"/>
</dbReference>
<proteinExistence type="predicted"/>
<dbReference type="InterPro" id="IPR051592">
    <property type="entry name" value="HERV-K_Pro_peptidase_A2"/>
</dbReference>
<reference evidence="5" key="1">
    <citation type="submission" date="2025-08" db="UniProtKB">
        <authorList>
            <consortium name="Ensembl"/>
        </authorList>
    </citation>
    <scope>IDENTIFICATION</scope>
</reference>
<dbReference type="Gene3D" id="1.10.375.10">
    <property type="entry name" value="Human Immunodeficiency Virus Type 1 Capsid Protein"/>
    <property type="match status" value="1"/>
</dbReference>
<evidence type="ECO:0000313" key="5">
    <source>
        <dbReference type="Ensembl" id="ENSACOP00000014598.1"/>
    </source>
</evidence>
<dbReference type="Proteomes" id="UP000694522">
    <property type="component" value="Unplaced"/>
</dbReference>
<keyword evidence="2" id="KW-0064">Aspartyl protease</keyword>
<dbReference type="PANTHER" id="PTHR19422">
    <property type="entry name" value="GAG RETROVIRAL POLYPROTEIN"/>
    <property type="match status" value="1"/>
</dbReference>
<name>A0A8B9IY31_9PSIT</name>
<dbReference type="InterPro" id="IPR033704">
    <property type="entry name" value="dUTPase_trimeric"/>
</dbReference>
<reference evidence="5" key="2">
    <citation type="submission" date="2025-09" db="UniProtKB">
        <authorList>
            <consortium name="Ensembl"/>
        </authorList>
    </citation>
    <scope>IDENTIFICATION</scope>
</reference>
<dbReference type="GO" id="GO:0004190">
    <property type="term" value="F:aspartic-type endopeptidase activity"/>
    <property type="evidence" value="ECO:0007669"/>
    <property type="project" value="UniProtKB-KW"/>
</dbReference>
<accession>A0A8B9IY31</accession>
<dbReference type="Pfam" id="PF00692">
    <property type="entry name" value="dUTPase"/>
    <property type="match status" value="1"/>
</dbReference>
<dbReference type="GO" id="GO:0016032">
    <property type="term" value="P:viral process"/>
    <property type="evidence" value="ECO:0007669"/>
    <property type="project" value="InterPro"/>
</dbReference>
<sequence>MLTGSGRWLQPHDQINLNPLVFQQAARMAAQAWRHVPESGKKRWKSFFWKLAAGHGETRRPLKQQGFCSKRSISDLAAATKGSAGLDLATSADTELDCSSVKAIATNVWGPLPNGFMGLLSGCSSTTLQGVKVHPGVIDSDYTGEIKILASALNGSCKIPEGQKLAQLVLIPYWVPKVEINTRNTSGFGSSGKAEVYWTQEITQMQPLLNLNRVLSGLIGTGADVSIISVSVAN</sequence>
<keyword evidence="1" id="KW-0645">Protease</keyword>
<dbReference type="AlphaFoldDB" id="A0A8B9IY31"/>